<protein>
    <submittedName>
        <fullName evidence="1">Uncharacterized protein</fullName>
    </submittedName>
</protein>
<evidence type="ECO:0000313" key="2">
    <source>
        <dbReference type="Proteomes" id="UP000251197"/>
    </source>
</evidence>
<gene>
    <name evidence="1" type="ORF">NCTC12120_01013</name>
</gene>
<evidence type="ECO:0000313" key="1">
    <source>
        <dbReference type="EMBL" id="SQA97196.1"/>
    </source>
</evidence>
<accession>A0A2X2SVZ2</accession>
<dbReference type="EMBL" id="UAVU01000003">
    <property type="protein sequence ID" value="SQA97196.1"/>
    <property type="molecule type" value="Genomic_DNA"/>
</dbReference>
<organism evidence="1 2">
    <name type="scientific">Cedecea neteri</name>
    <dbReference type="NCBI Taxonomy" id="158822"/>
    <lineage>
        <taxon>Bacteria</taxon>
        <taxon>Pseudomonadati</taxon>
        <taxon>Pseudomonadota</taxon>
        <taxon>Gammaproteobacteria</taxon>
        <taxon>Enterobacterales</taxon>
        <taxon>Enterobacteriaceae</taxon>
        <taxon>Cedecea</taxon>
    </lineage>
</organism>
<name>A0A2X2SVZ2_9ENTR</name>
<proteinExistence type="predicted"/>
<dbReference type="Proteomes" id="UP000251197">
    <property type="component" value="Unassembled WGS sequence"/>
</dbReference>
<reference evidence="1 2" key="1">
    <citation type="submission" date="2018-06" db="EMBL/GenBank/DDBJ databases">
        <authorList>
            <consortium name="Pathogen Informatics"/>
            <person name="Doyle S."/>
        </authorList>
    </citation>
    <scope>NUCLEOTIDE SEQUENCE [LARGE SCALE GENOMIC DNA]</scope>
    <source>
        <strain evidence="1 2">NCTC12120</strain>
    </source>
</reference>
<dbReference type="AlphaFoldDB" id="A0A2X2SVZ2"/>
<sequence length="64" mass="7329">MPPPQDYLRQDLLYFTGILTGWQKRDNGIVLGQLDRNFAIKNAEVGGFVLVLLLLKTRRQALRS</sequence>